<keyword evidence="4" id="KW-1185">Reference proteome</keyword>
<dbReference type="InterPro" id="IPR005646">
    <property type="entry name" value="FapA"/>
</dbReference>
<dbReference type="Proteomes" id="UP000726170">
    <property type="component" value="Unassembled WGS sequence"/>
</dbReference>
<dbReference type="InterPro" id="IPR032782">
    <property type="entry name" value="KhpB_N"/>
</dbReference>
<dbReference type="SMART" id="SM01245">
    <property type="entry name" value="Jag_N"/>
    <property type="match status" value="1"/>
</dbReference>
<dbReference type="PANTHER" id="PTHR38032:SF1">
    <property type="entry name" value="RNA-BINDING PROTEIN KHPB N-TERMINAL DOMAIN-CONTAINING PROTEIN"/>
    <property type="match status" value="1"/>
</dbReference>
<gene>
    <name evidence="3" type="ORF">KQI86_02050</name>
</gene>
<keyword evidence="1" id="KW-0175">Coiled coil</keyword>
<feature type="coiled-coil region" evidence="1">
    <location>
        <begin position="23"/>
        <end position="70"/>
    </location>
</feature>
<name>A0ABS6ED15_9CLOT</name>
<dbReference type="InterPro" id="IPR046866">
    <property type="entry name" value="FapA_N"/>
</dbReference>
<evidence type="ECO:0000313" key="3">
    <source>
        <dbReference type="EMBL" id="MBU5483090.1"/>
    </source>
</evidence>
<dbReference type="PANTHER" id="PTHR38032">
    <property type="entry name" value="POLYMERASE-RELATED"/>
    <property type="match status" value="1"/>
</dbReference>
<accession>A0ABS6ED15</accession>
<dbReference type="EMBL" id="JAHLQF010000001">
    <property type="protein sequence ID" value="MBU5483090.1"/>
    <property type="molecule type" value="Genomic_DNA"/>
</dbReference>
<dbReference type="InterPro" id="IPR046865">
    <property type="entry name" value="FapA_b_solenoid"/>
</dbReference>
<dbReference type="Pfam" id="PF14804">
    <property type="entry name" value="Jag_N"/>
    <property type="match status" value="1"/>
</dbReference>
<reference evidence="3 4" key="1">
    <citation type="submission" date="2021-06" db="EMBL/GenBank/DDBJ databases">
        <authorList>
            <person name="Sun Q."/>
            <person name="Li D."/>
        </authorList>
    </citation>
    <scope>NUCLEOTIDE SEQUENCE [LARGE SCALE GENOMIC DNA]</scope>
    <source>
        <strain evidence="3 4">MSJ-11</strain>
    </source>
</reference>
<protein>
    <submittedName>
        <fullName evidence="3">DUF342 domain-containing protein</fullName>
    </submittedName>
</protein>
<proteinExistence type="predicted"/>
<sequence>MKTLFKGSTIDECLEEASKVLNIKKEEIEYKVLKEKSRFFKKEAIIAVIVEEEDENLIELNGEVKVEDNNIIVTNPKEGGSPACIMPIEGMTLKIDDTIVKDKAKVYEHSLIEVSFEEEIPKRNLSITTSENKIEAYMSIDYIPKRTYKLEDVKSSHEIYLDKEIIDESMPPLYNLHEILEELSKMGIIYGIIEENIKNNVEKKCTNILIARGDVPVDGKDDTIEYRFPLDGNLVKIMEDDQGKVDFRNICSIKSVNENDVIGIRKEGSLGKDGKDVFGKVLRHKPGRKVYLKVGEGCILKDDNTVVATLEGKPSTKNNVFYVYKLHEVRSHVDLNTGNIKFIGDIVIYGSVKEGMEVLADNSISIMKDTDRALINGKGDITINGNIISSQIIGGGEDVAKLNYIDKLTEMTNTIESIIKATEEIKKYDIMYRNTKDGEIIKILIENKFNKLPRLCFQIMKDIKLNEDRDGEDTLIPIIKGKFLGLAPISIKDYRELEDIKNKFNYKISLLKEKLAIPVNVQINYCQDSKINSTGNVYINGKGSYISDIYANNKICFTRENSIVRGGMLKSKDEIKCGIVGSVGGVTTKLVVGESGHIWAKVAYQNTLFIVGQREYMLEIPCKDVHAYLDDKGDLTVDRLIL</sequence>
<dbReference type="RefSeq" id="WP_216437494.1">
    <property type="nucleotide sequence ID" value="NZ_JAHLQF010000001.1"/>
</dbReference>
<dbReference type="Pfam" id="PF03961">
    <property type="entry name" value="FapA"/>
    <property type="match status" value="1"/>
</dbReference>
<evidence type="ECO:0000256" key="1">
    <source>
        <dbReference type="SAM" id="Coils"/>
    </source>
</evidence>
<evidence type="ECO:0000313" key="4">
    <source>
        <dbReference type="Proteomes" id="UP000726170"/>
    </source>
</evidence>
<evidence type="ECO:0000259" key="2">
    <source>
        <dbReference type="SMART" id="SM01245"/>
    </source>
</evidence>
<dbReference type="Pfam" id="PF20250">
    <property type="entry name" value="FapA_N"/>
    <property type="match status" value="1"/>
</dbReference>
<comment type="caution">
    <text evidence="3">The sequence shown here is derived from an EMBL/GenBank/DDBJ whole genome shotgun (WGS) entry which is preliminary data.</text>
</comment>
<organism evidence="3 4">
    <name type="scientific">Clostridium mobile</name>
    <dbReference type="NCBI Taxonomy" id="2841512"/>
    <lineage>
        <taxon>Bacteria</taxon>
        <taxon>Bacillati</taxon>
        <taxon>Bacillota</taxon>
        <taxon>Clostridia</taxon>
        <taxon>Eubacteriales</taxon>
        <taxon>Clostridiaceae</taxon>
        <taxon>Clostridium</taxon>
    </lineage>
</organism>
<feature type="domain" description="RNA-binding protein KhpB N-terminal" evidence="2">
    <location>
        <begin position="4"/>
        <end position="51"/>
    </location>
</feature>